<dbReference type="RefSeq" id="WP_146943330.1">
    <property type="nucleotide sequence ID" value="NZ_BJYJ01000024.1"/>
</dbReference>
<dbReference type="OrthoDB" id="8450256at2"/>
<evidence type="ECO:0000313" key="1">
    <source>
        <dbReference type="EMBL" id="GEN77498.1"/>
    </source>
</evidence>
<organism evidence="1 2">
    <name type="scientific">Chryseobacterium hagamense</name>
    <dbReference type="NCBI Taxonomy" id="395935"/>
    <lineage>
        <taxon>Bacteria</taxon>
        <taxon>Pseudomonadati</taxon>
        <taxon>Bacteroidota</taxon>
        <taxon>Flavobacteriia</taxon>
        <taxon>Flavobacteriales</taxon>
        <taxon>Weeksellaceae</taxon>
        <taxon>Chryseobacterium group</taxon>
        <taxon>Chryseobacterium</taxon>
    </lineage>
</organism>
<evidence type="ECO:0000313" key="2">
    <source>
        <dbReference type="Proteomes" id="UP000321863"/>
    </source>
</evidence>
<protein>
    <recommendedName>
        <fullName evidence="3">NACHT domain-containing protein</fullName>
    </recommendedName>
</protein>
<dbReference type="Proteomes" id="UP000321863">
    <property type="component" value="Unassembled WGS sequence"/>
</dbReference>
<reference evidence="1 2" key="1">
    <citation type="submission" date="2019-07" db="EMBL/GenBank/DDBJ databases">
        <title>Whole genome shotgun sequence of Chryseobacterium hagamense NBRC 105253.</title>
        <authorList>
            <person name="Hosoyama A."/>
            <person name="Uohara A."/>
            <person name="Ohji S."/>
            <person name="Ichikawa N."/>
        </authorList>
    </citation>
    <scope>NUCLEOTIDE SEQUENCE [LARGE SCALE GENOMIC DNA]</scope>
    <source>
        <strain evidence="1 2">NBRC 105253</strain>
    </source>
</reference>
<accession>A0A511YQN7</accession>
<gene>
    <name evidence="1" type="ORF">CHA01nite_32380</name>
</gene>
<dbReference type="EMBL" id="BJYJ01000024">
    <property type="protein sequence ID" value="GEN77498.1"/>
    <property type="molecule type" value="Genomic_DNA"/>
</dbReference>
<evidence type="ECO:0008006" key="3">
    <source>
        <dbReference type="Google" id="ProtNLM"/>
    </source>
</evidence>
<comment type="caution">
    <text evidence="1">The sequence shown here is derived from an EMBL/GenBank/DDBJ whole genome shotgun (WGS) entry which is preliminary data.</text>
</comment>
<proteinExistence type="predicted"/>
<keyword evidence="2" id="KW-1185">Reference proteome</keyword>
<name>A0A511YQN7_9FLAO</name>
<sequence>MSKKGGDFEIIALDFLEKIFSELNYTVTRKRTQKSGSQDGYDNLIEIVDSRYRSYTIYSECKDYKTNLNYTQAIEKIPHIISTHNNIDLLLFISPFENFSNTNENSKLEGFYQTLSEGCPVEFLMPESYVADYFRLYPEFYQKVYGDVISDWNAEKRNELLRKFEKLIFSSKNLKRIVISEFDREKYIGKISKDEYHILRNFRKFQDRGVYVFDNPDYQIDLEEQLNKSAYGIVVLGNPGFGKSYVLKNFSIELWESRENNLKIPKFLTLKDFNTDTKIEGLLPKDYQYISNLFVILDGLDEVHNITDFTNKLRSFITDNADLIKRNKLKFILSCRTSIYNKYVKDLFGFEICFLNEVSEGLAAQFLLKKYNLDLRTDNRFNFWKYRDILENPFYLVLLGEHYKKTSEILLNRSKLIEKYVRGRLEEDENIKYRNDSSFDVTEILETSKKIALSMEAMQKTVLTKSEISAICGKTLDVFKNPFLQESLDNTWSFEHKNIQEYFVAKILATLSFEEIIDFIRIDSNLNKIHPTWINVVSFLLNLNLPEIIYNDLIDWISENDIQFIFEADYDRVSDEIRIKCLQDFFERNCVIDTLWIDNSSEIANFGNVKKNVIYLIEKAKDKKLHNRTRISAVSLLSHMSFSDAQEEAIEQLILQVIKEFKDDNEVNIFLLHDSLKLIQNSKLKENLSFYQNVFDQLKYYDYKDVVDAIVYTIPVELIESNLDYFLEILDKSIGEKNWNYPSNTRNVISRKESIFGVFKRIKNSKSLLKIYSFLIERHKNHEIREGLIKDFLEQLKLTFVKNFEVHDDLIQIISNAVICDKIRYYEDDLLIDLVKSCGIEKEVFFTIFDLLSGNYSQKSFLAEIVKEEFFPEIVQKYKDKKINNDFIQGFRNIIRVGNFDLSSSFENIIEATTKFRFTDKITNDEIVAIDEFYKTKRQREFDILFNKQEIVKQMERIFEFKKTKKLSHKDTNKFYKVFNGNSILRENVTENAKDILWQIIRKEIKRTEYLSVDDLSQHVRNYDLNIINNILDALPKENEQNIVVSESQKNYIKNWCVANTEKVNEAYSRYMFDSDMWLKKDYLTFETIFKFQKYFRFNLDEKLLLNMIWLSRYMENMDLDFLSGIVTPDKITERITENIHKTKDENSIYSYIKYFVDNNIDLKVIKFDIKEKVKEFLLVDNDYYAKRLIELLYSTDLKFLQEIIDIKYLHPKRYILDFVLNLIIKQNKPNIVEKYLIDNYDTLVNKQIMEETNIIKNLILANSDAGFRKLRKIVESNPKNYESIDNNFNYTTWQNYSNRNAIDDLIKILELGLVNEKKHFAGRHFSPIRLSTEAIVSICQNNDSEICENVVRKINQLKLNEILNQGGDLFFINKLKKDIKEIILNHKSKPYNLKSVLNLIECNKYIFYIS</sequence>